<evidence type="ECO:0000256" key="9">
    <source>
        <dbReference type="ARBA" id="ARBA00023136"/>
    </source>
</evidence>
<evidence type="ECO:0000256" key="8">
    <source>
        <dbReference type="ARBA" id="ARBA00022989"/>
    </source>
</evidence>
<dbReference type="PROSITE" id="PS50893">
    <property type="entry name" value="ABC_TRANSPORTER_2"/>
    <property type="match status" value="1"/>
</dbReference>
<dbReference type="PATRIC" id="fig|1397.4.peg.5210"/>
<dbReference type="InterPro" id="IPR017871">
    <property type="entry name" value="ABC_transporter-like_CS"/>
</dbReference>
<keyword evidence="3" id="KW-1003">Cell membrane</keyword>
<dbReference type="PROSITE" id="PS50929">
    <property type="entry name" value="ABC_TM1F"/>
    <property type="match status" value="1"/>
</dbReference>
<comment type="caution">
    <text evidence="13">The sequence shown here is derived from an EMBL/GenBank/DDBJ whole genome shotgun (WGS) entry which is preliminary data.</text>
</comment>
<keyword evidence="9 10" id="KW-0472">Membrane</keyword>
<reference evidence="13 14" key="1">
    <citation type="submission" date="2015-05" db="EMBL/GenBank/DDBJ databases">
        <title>Whole genome sequence and identification of bacterial endophytes from Costus igneus.</title>
        <authorList>
            <person name="Lee Y.P."/>
            <person name="Gan H.M."/>
            <person name="Eng W."/>
            <person name="Wheatley M.S."/>
            <person name="Caraballo A."/>
            <person name="Polter S."/>
            <person name="Savka M.A."/>
            <person name="Hudson A.O."/>
        </authorList>
    </citation>
    <scope>NUCLEOTIDE SEQUENCE [LARGE SCALE GENOMIC DNA]</scope>
    <source>
        <strain evidence="13 14">RIT379</strain>
    </source>
</reference>
<dbReference type="GO" id="GO:0005886">
    <property type="term" value="C:plasma membrane"/>
    <property type="evidence" value="ECO:0007669"/>
    <property type="project" value="UniProtKB-SubCell"/>
</dbReference>
<keyword evidence="6" id="KW-0645">Protease</keyword>
<dbReference type="SUPFAM" id="SSF90123">
    <property type="entry name" value="ABC transporter transmembrane region"/>
    <property type="match status" value="1"/>
</dbReference>
<dbReference type="GO" id="GO:0034040">
    <property type="term" value="F:ATPase-coupled lipid transmembrane transporter activity"/>
    <property type="evidence" value="ECO:0007669"/>
    <property type="project" value="TreeGrafter"/>
</dbReference>
<dbReference type="GO" id="GO:0008234">
    <property type="term" value="F:cysteine-type peptidase activity"/>
    <property type="evidence" value="ECO:0007669"/>
    <property type="project" value="UniProtKB-KW"/>
</dbReference>
<protein>
    <submittedName>
        <fullName evidence="13">ABC transporter</fullName>
    </submittedName>
</protein>
<keyword evidence="14" id="KW-1185">Reference proteome</keyword>
<keyword evidence="7" id="KW-0067">ATP-binding</keyword>
<proteinExistence type="predicted"/>
<evidence type="ECO:0000256" key="6">
    <source>
        <dbReference type="ARBA" id="ARBA00022807"/>
    </source>
</evidence>
<keyword evidence="6" id="KW-0378">Hydrolase</keyword>
<evidence type="ECO:0000256" key="3">
    <source>
        <dbReference type="ARBA" id="ARBA00022475"/>
    </source>
</evidence>
<dbReference type="FunFam" id="3.40.50.300:FF:000299">
    <property type="entry name" value="ABC transporter ATP-binding protein/permease"/>
    <property type="match status" value="1"/>
</dbReference>
<dbReference type="Pfam" id="PF00005">
    <property type="entry name" value="ABC_tran"/>
    <property type="match status" value="1"/>
</dbReference>
<dbReference type="Proteomes" id="UP000036045">
    <property type="component" value="Unassembled WGS sequence"/>
</dbReference>
<name>A0A0J1ILK6_NIACI</name>
<dbReference type="Gene3D" id="1.20.1560.10">
    <property type="entry name" value="ABC transporter type 1, transmembrane domain"/>
    <property type="match status" value="1"/>
</dbReference>
<evidence type="ECO:0000256" key="5">
    <source>
        <dbReference type="ARBA" id="ARBA00022741"/>
    </source>
</evidence>
<dbReference type="GO" id="GO:0140359">
    <property type="term" value="F:ABC-type transporter activity"/>
    <property type="evidence" value="ECO:0007669"/>
    <property type="project" value="InterPro"/>
</dbReference>
<evidence type="ECO:0000256" key="2">
    <source>
        <dbReference type="ARBA" id="ARBA00022448"/>
    </source>
</evidence>
<evidence type="ECO:0000256" key="7">
    <source>
        <dbReference type="ARBA" id="ARBA00022840"/>
    </source>
</evidence>
<evidence type="ECO:0000259" key="12">
    <source>
        <dbReference type="PROSITE" id="PS50929"/>
    </source>
</evidence>
<dbReference type="Gene3D" id="3.40.50.300">
    <property type="entry name" value="P-loop containing nucleotide triphosphate hydrolases"/>
    <property type="match status" value="1"/>
</dbReference>
<keyword evidence="6" id="KW-0788">Thiol protease</keyword>
<dbReference type="OrthoDB" id="9770415at2"/>
<gene>
    <name evidence="13" type="ORF">ABW02_09680</name>
</gene>
<dbReference type="InterPro" id="IPR027417">
    <property type="entry name" value="P-loop_NTPase"/>
</dbReference>
<evidence type="ECO:0000313" key="13">
    <source>
        <dbReference type="EMBL" id="KLV26803.1"/>
    </source>
</evidence>
<evidence type="ECO:0000256" key="4">
    <source>
        <dbReference type="ARBA" id="ARBA00022692"/>
    </source>
</evidence>
<sequence length="569" mass="64262">MNAYKMLLLAINDTKKKLLLVTIIIASILFTAATLFFPLLVKDIVDEFSMNEISLWMVGGLVLFLVIKSIIEAVNQYIISKFGNMVIRDLQKNIYNKVIYFKVDFFDDYHSGELSSRIVNDTEIVKDLITYHIPKLVTGIIMILGGLALTIILDWKLTVVVLIIAPFIFGIIFPLMRRMENTGDRQQKETSVFISKTQETFKNIKMVKASTAEKQEKSLMYKCIDRLYNANLYESKIFAIVAPLVNFLLILGLLIVVGYGAYRISVGTLTISTLIAFVIYAFQMMTPMSSISGFIGEYHKANGAIKSLNNIMNNNEVEYTGNTEYKFLHELSFNQITFGYKDKPMLSDISFTIKRGESLTIVGPSGSGKTTLINLLEKFYHPESGSITIDNINISHLNTYELRKNIGIVSQGSSLISGTILDNLLYGLDEDQIDESKIREALRYANLQEFVDRQKDKLNTNIGESGDKLSGGEKQRLNIARLFLKNPDIILLDEPTSNLDIESRNLVLESINKLTKDKTVIKVTHNLEEVKPGDNVLFIEDGEIVCEGSHERMSEMNKRYKEFISTAAV</sequence>
<dbReference type="CDD" id="cd18551">
    <property type="entry name" value="ABC_6TM_LmrA_like"/>
    <property type="match status" value="1"/>
</dbReference>
<dbReference type="Pfam" id="PF00664">
    <property type="entry name" value="ABC_membrane"/>
    <property type="match status" value="1"/>
</dbReference>
<dbReference type="EMBL" id="LDPH01000007">
    <property type="protein sequence ID" value="KLV26803.1"/>
    <property type="molecule type" value="Genomic_DNA"/>
</dbReference>
<feature type="transmembrane region" description="Helical" evidence="10">
    <location>
        <begin position="159"/>
        <end position="176"/>
    </location>
</feature>
<dbReference type="InterPro" id="IPR003439">
    <property type="entry name" value="ABC_transporter-like_ATP-bd"/>
</dbReference>
<dbReference type="InterPro" id="IPR036640">
    <property type="entry name" value="ABC1_TM_sf"/>
</dbReference>
<evidence type="ECO:0000259" key="11">
    <source>
        <dbReference type="PROSITE" id="PS50893"/>
    </source>
</evidence>
<dbReference type="InterPro" id="IPR003593">
    <property type="entry name" value="AAA+_ATPase"/>
</dbReference>
<dbReference type="GeneID" id="56347821"/>
<feature type="transmembrane region" description="Helical" evidence="10">
    <location>
        <begin position="237"/>
        <end position="258"/>
    </location>
</feature>
<feature type="domain" description="ABC transporter" evidence="11">
    <location>
        <begin position="331"/>
        <end position="566"/>
    </location>
</feature>
<evidence type="ECO:0000313" key="14">
    <source>
        <dbReference type="Proteomes" id="UP000036045"/>
    </source>
</evidence>
<dbReference type="GO" id="GO:0016887">
    <property type="term" value="F:ATP hydrolysis activity"/>
    <property type="evidence" value="ECO:0007669"/>
    <property type="project" value="InterPro"/>
</dbReference>
<dbReference type="SMART" id="SM00382">
    <property type="entry name" value="AAA"/>
    <property type="match status" value="1"/>
</dbReference>
<organism evidence="13 14">
    <name type="scientific">Niallia circulans</name>
    <name type="common">Bacillus circulans</name>
    <dbReference type="NCBI Taxonomy" id="1397"/>
    <lineage>
        <taxon>Bacteria</taxon>
        <taxon>Bacillati</taxon>
        <taxon>Bacillota</taxon>
        <taxon>Bacilli</taxon>
        <taxon>Bacillales</taxon>
        <taxon>Bacillaceae</taxon>
        <taxon>Niallia</taxon>
    </lineage>
</organism>
<comment type="subcellular location">
    <subcellularLocation>
        <location evidence="1">Cell membrane</location>
        <topology evidence="1">Multi-pass membrane protein</topology>
    </subcellularLocation>
</comment>
<keyword evidence="8 10" id="KW-1133">Transmembrane helix</keyword>
<dbReference type="PROSITE" id="PS00211">
    <property type="entry name" value="ABC_TRANSPORTER_1"/>
    <property type="match status" value="1"/>
</dbReference>
<dbReference type="InterPro" id="IPR039421">
    <property type="entry name" value="Type_1_exporter"/>
</dbReference>
<feature type="transmembrane region" description="Helical" evidence="10">
    <location>
        <begin position="53"/>
        <end position="71"/>
    </location>
</feature>
<dbReference type="GO" id="GO:0005524">
    <property type="term" value="F:ATP binding"/>
    <property type="evidence" value="ECO:0007669"/>
    <property type="project" value="UniProtKB-KW"/>
</dbReference>
<feature type="transmembrane region" description="Helical" evidence="10">
    <location>
        <begin position="20"/>
        <end position="41"/>
    </location>
</feature>
<keyword evidence="5" id="KW-0547">Nucleotide-binding</keyword>
<dbReference type="PANTHER" id="PTHR24221:SF524">
    <property type="entry name" value="MULTIDRUG RESISTANCE ABC TRANSPORTER ATP-BINDING_PERMEASE PROTEIN BMRA"/>
    <property type="match status" value="1"/>
</dbReference>
<dbReference type="PANTHER" id="PTHR24221">
    <property type="entry name" value="ATP-BINDING CASSETTE SUB-FAMILY B"/>
    <property type="match status" value="1"/>
</dbReference>
<keyword evidence="4 10" id="KW-0812">Transmembrane</keyword>
<evidence type="ECO:0000256" key="10">
    <source>
        <dbReference type="SAM" id="Phobius"/>
    </source>
</evidence>
<dbReference type="RefSeq" id="WP_047941778.1">
    <property type="nucleotide sequence ID" value="NZ_CP053989.1"/>
</dbReference>
<feature type="domain" description="ABC transmembrane type-1" evidence="12">
    <location>
        <begin position="21"/>
        <end position="300"/>
    </location>
</feature>
<dbReference type="InterPro" id="IPR011527">
    <property type="entry name" value="ABC1_TM_dom"/>
</dbReference>
<keyword evidence="2" id="KW-0813">Transport</keyword>
<feature type="transmembrane region" description="Helical" evidence="10">
    <location>
        <begin position="136"/>
        <end position="153"/>
    </location>
</feature>
<dbReference type="SUPFAM" id="SSF52540">
    <property type="entry name" value="P-loop containing nucleoside triphosphate hydrolases"/>
    <property type="match status" value="1"/>
</dbReference>
<evidence type="ECO:0000256" key="1">
    <source>
        <dbReference type="ARBA" id="ARBA00004651"/>
    </source>
</evidence>
<dbReference type="AlphaFoldDB" id="A0A0J1ILK6"/>
<accession>A0A0J1ILK6</accession>